<evidence type="ECO:0000256" key="7">
    <source>
        <dbReference type="PROSITE-ProRule" id="PRU01016"/>
    </source>
</evidence>
<dbReference type="SUPFAM" id="SSF53335">
    <property type="entry name" value="S-adenosyl-L-methionine-dependent methyltransferases"/>
    <property type="match status" value="1"/>
</dbReference>
<keyword evidence="3 7" id="KW-0949">S-adenosyl-L-methionine</keyword>
<dbReference type="PANTHER" id="PTHR46098:SF1">
    <property type="entry name" value="TRNA (CYTOSINE(38)-C(5))-METHYLTRANSFERASE"/>
    <property type="match status" value="1"/>
</dbReference>
<evidence type="ECO:0000256" key="1">
    <source>
        <dbReference type="ARBA" id="ARBA00022603"/>
    </source>
</evidence>
<dbReference type="OrthoDB" id="414133at2759"/>
<comment type="similarity">
    <text evidence="7 8">Belongs to the class I-like SAM-binding methyltransferase superfamily. C5-methyltransferase family.</text>
</comment>
<dbReference type="GO" id="GO:0032259">
    <property type="term" value="P:methylation"/>
    <property type="evidence" value="ECO:0007669"/>
    <property type="project" value="UniProtKB-KW"/>
</dbReference>
<dbReference type="InterPro" id="IPR050750">
    <property type="entry name" value="C5-MTase"/>
</dbReference>
<dbReference type="GO" id="GO:0008168">
    <property type="term" value="F:methyltransferase activity"/>
    <property type="evidence" value="ECO:0007669"/>
    <property type="project" value="UniProtKB-KW"/>
</dbReference>
<organism evidence="9 10">
    <name type="scientific">Trichonephila inaurata madagascariensis</name>
    <dbReference type="NCBI Taxonomy" id="2747483"/>
    <lineage>
        <taxon>Eukaryota</taxon>
        <taxon>Metazoa</taxon>
        <taxon>Ecdysozoa</taxon>
        <taxon>Arthropoda</taxon>
        <taxon>Chelicerata</taxon>
        <taxon>Arachnida</taxon>
        <taxon>Araneae</taxon>
        <taxon>Araneomorphae</taxon>
        <taxon>Entelegynae</taxon>
        <taxon>Araneoidea</taxon>
        <taxon>Nephilidae</taxon>
        <taxon>Trichonephila</taxon>
        <taxon>Trichonephila inaurata</taxon>
    </lineage>
</organism>
<dbReference type="Pfam" id="PF00145">
    <property type="entry name" value="DNA_methylase"/>
    <property type="match status" value="1"/>
</dbReference>
<dbReference type="Gene3D" id="3.90.120.10">
    <property type="entry name" value="DNA Methylase, subunit A, domain 2"/>
    <property type="match status" value="1"/>
</dbReference>
<dbReference type="EC" id="2.1.1.204" evidence="4"/>
<name>A0A8X6Y3B9_9ARAC</name>
<keyword evidence="2 7" id="KW-0808">Transferase</keyword>
<dbReference type="Gene3D" id="3.40.50.150">
    <property type="entry name" value="Vaccinia Virus protein VP39"/>
    <property type="match status" value="1"/>
</dbReference>
<evidence type="ECO:0000256" key="3">
    <source>
        <dbReference type="ARBA" id="ARBA00022691"/>
    </source>
</evidence>
<sequence length="394" mass="45692">MELHQEFTLRRNKIKMSVYDITPIQIELQNEDSKHTTKEKYRILELFSGIGGMRFSFDAAGIPYEIVAAIDVNPVVNDIYCHNFSSCGHSQKNILSFTTTEIESMNLDIITMSPPCQPFTRVGLKKDVQDARSSSFLHILNILNHLQRKPMYLLIENVQGFESSEARNLLIETIKKSGYRYQEFLLSPQDFGIPNSRLRYYLIAKAKGARFSFTESQQVLHSFPDTISSWKFRCRKCQLMTTGKDNFCPLKHFLEERSTEYFESYLVPDSVLLKYWSVFDIVSEESHNSCCFTKAYQRYAQGTGSILLSCRYSDVDSIFEKVVKSDNVETQLFLLRTLKLRYFTPKEIANLMCFPDNFSFPPTVNVKQMYKSLGNSLNVFVVSRLIKLLFQTRD</sequence>
<dbReference type="PROSITE" id="PS00095">
    <property type="entry name" value="C5_MTASE_2"/>
    <property type="match status" value="1"/>
</dbReference>
<dbReference type="NCBIfam" id="TIGR00675">
    <property type="entry name" value="dcm"/>
    <property type="match status" value="1"/>
</dbReference>
<evidence type="ECO:0000256" key="6">
    <source>
        <dbReference type="ARBA" id="ARBA00042810"/>
    </source>
</evidence>
<keyword evidence="1 7" id="KW-0489">Methyltransferase</keyword>
<keyword evidence="10" id="KW-1185">Reference proteome</keyword>
<dbReference type="InterPro" id="IPR031303">
    <property type="entry name" value="C5_meth_CS"/>
</dbReference>
<proteinExistence type="inferred from homology"/>
<evidence type="ECO:0000256" key="8">
    <source>
        <dbReference type="RuleBase" id="RU000416"/>
    </source>
</evidence>
<reference evidence="9" key="1">
    <citation type="submission" date="2020-08" db="EMBL/GenBank/DDBJ databases">
        <title>Multicomponent nature underlies the extraordinary mechanical properties of spider dragline silk.</title>
        <authorList>
            <person name="Kono N."/>
            <person name="Nakamura H."/>
            <person name="Mori M."/>
            <person name="Yoshida Y."/>
            <person name="Ohtoshi R."/>
            <person name="Malay A.D."/>
            <person name="Moran D.A.P."/>
            <person name="Tomita M."/>
            <person name="Numata K."/>
            <person name="Arakawa K."/>
        </authorList>
    </citation>
    <scope>NUCLEOTIDE SEQUENCE</scope>
</reference>
<evidence type="ECO:0000256" key="2">
    <source>
        <dbReference type="ARBA" id="ARBA00022679"/>
    </source>
</evidence>
<feature type="active site" evidence="7">
    <location>
        <position position="116"/>
    </location>
</feature>
<dbReference type="GO" id="GO:0005634">
    <property type="term" value="C:nucleus"/>
    <property type="evidence" value="ECO:0007669"/>
    <property type="project" value="TreeGrafter"/>
</dbReference>
<dbReference type="EMBL" id="BMAV01014100">
    <property type="protein sequence ID" value="GFY62174.1"/>
    <property type="molecule type" value="Genomic_DNA"/>
</dbReference>
<dbReference type="PROSITE" id="PS51679">
    <property type="entry name" value="SAM_MT_C5"/>
    <property type="match status" value="1"/>
</dbReference>
<dbReference type="Proteomes" id="UP000886998">
    <property type="component" value="Unassembled WGS sequence"/>
</dbReference>
<evidence type="ECO:0000313" key="10">
    <source>
        <dbReference type="Proteomes" id="UP000886998"/>
    </source>
</evidence>
<dbReference type="AlphaFoldDB" id="A0A8X6Y3B9"/>
<accession>A0A8X6Y3B9</accession>
<evidence type="ECO:0000313" key="9">
    <source>
        <dbReference type="EMBL" id="GFY62174.1"/>
    </source>
</evidence>
<dbReference type="InterPro" id="IPR029063">
    <property type="entry name" value="SAM-dependent_MTases_sf"/>
</dbReference>
<dbReference type="PANTHER" id="PTHR46098">
    <property type="entry name" value="TRNA (CYTOSINE(38)-C(5))-METHYLTRANSFERASE"/>
    <property type="match status" value="1"/>
</dbReference>
<evidence type="ECO:0000256" key="5">
    <source>
        <dbReference type="ARBA" id="ARBA00039681"/>
    </source>
</evidence>
<comment type="caution">
    <text evidence="9">The sequence shown here is derived from an EMBL/GenBank/DDBJ whole genome shotgun (WGS) entry which is preliminary data.</text>
</comment>
<dbReference type="PRINTS" id="PR00105">
    <property type="entry name" value="C5METTRFRASE"/>
</dbReference>
<protein>
    <recommendedName>
        <fullName evidence="5">tRNA (cytosine(38)-C(5))-methyltransferase</fullName>
        <ecNumber evidence="4">2.1.1.204</ecNumber>
    </recommendedName>
    <alternativeName>
        <fullName evidence="6">DNA (cytosine-5)-methyltransferase-like protein 2</fullName>
    </alternativeName>
</protein>
<evidence type="ECO:0000256" key="4">
    <source>
        <dbReference type="ARBA" id="ARBA00039081"/>
    </source>
</evidence>
<gene>
    <name evidence="9" type="ORF">TNIN_177151</name>
</gene>
<dbReference type="InterPro" id="IPR001525">
    <property type="entry name" value="C5_MeTfrase"/>
</dbReference>